<dbReference type="EMBL" id="HBIO01020319">
    <property type="protein sequence ID" value="CAE0470795.1"/>
    <property type="molecule type" value="Transcribed_RNA"/>
</dbReference>
<feature type="compositionally biased region" description="Acidic residues" evidence="4">
    <location>
        <begin position="352"/>
        <end position="366"/>
    </location>
</feature>
<dbReference type="AlphaFoldDB" id="A0A6S8WVD0"/>
<feature type="compositionally biased region" description="Polar residues" evidence="4">
    <location>
        <begin position="397"/>
        <end position="408"/>
    </location>
</feature>
<feature type="compositionally biased region" description="Low complexity" evidence="4">
    <location>
        <begin position="61"/>
        <end position="72"/>
    </location>
</feature>
<accession>A0A6S8WVD0</accession>
<feature type="compositionally biased region" description="Low complexity" evidence="4">
    <location>
        <begin position="380"/>
        <end position="391"/>
    </location>
</feature>
<dbReference type="InterPro" id="IPR015943">
    <property type="entry name" value="WD40/YVTN_repeat-like_dom_sf"/>
</dbReference>
<evidence type="ECO:0000313" key="6">
    <source>
        <dbReference type="EMBL" id="CAE0470797.1"/>
    </source>
</evidence>
<evidence type="ECO:0000256" key="1">
    <source>
        <dbReference type="ARBA" id="ARBA00022574"/>
    </source>
</evidence>
<dbReference type="Gene3D" id="2.130.10.10">
    <property type="entry name" value="YVTN repeat-like/Quinoprotein amine dehydrogenase"/>
    <property type="match status" value="3"/>
</dbReference>
<feature type="region of interest" description="Disordered" evidence="4">
    <location>
        <begin position="216"/>
        <end position="422"/>
    </location>
</feature>
<evidence type="ECO:0000256" key="4">
    <source>
        <dbReference type="SAM" id="MobiDB-lite"/>
    </source>
</evidence>
<keyword evidence="2" id="KW-0677">Repeat</keyword>
<feature type="region of interest" description="Disordered" evidence="4">
    <location>
        <begin position="117"/>
        <end position="171"/>
    </location>
</feature>
<keyword evidence="1 3" id="KW-0853">WD repeat</keyword>
<feature type="region of interest" description="Disordered" evidence="4">
    <location>
        <begin position="544"/>
        <end position="589"/>
    </location>
</feature>
<dbReference type="PROSITE" id="PS50082">
    <property type="entry name" value="WD_REPEATS_2"/>
    <property type="match status" value="3"/>
</dbReference>
<name>A0A6S8WVD0_9STRA</name>
<dbReference type="PANTHER" id="PTHR14221:SF0">
    <property type="entry name" value="WD REPEAT-CONTAINING PROTEIN 44"/>
    <property type="match status" value="1"/>
</dbReference>
<proteinExistence type="predicted"/>
<organism evidence="5">
    <name type="scientific">Chaetoceros debilis</name>
    <dbReference type="NCBI Taxonomy" id="122233"/>
    <lineage>
        <taxon>Eukaryota</taxon>
        <taxon>Sar</taxon>
        <taxon>Stramenopiles</taxon>
        <taxon>Ochrophyta</taxon>
        <taxon>Bacillariophyta</taxon>
        <taxon>Coscinodiscophyceae</taxon>
        <taxon>Chaetocerotophycidae</taxon>
        <taxon>Chaetocerotales</taxon>
        <taxon>Chaetocerotaceae</taxon>
        <taxon>Chaetoceros</taxon>
    </lineage>
</organism>
<dbReference type="InterPro" id="IPR040324">
    <property type="entry name" value="WDR44/Dgr2"/>
</dbReference>
<feature type="compositionally biased region" description="Polar residues" evidence="4">
    <location>
        <begin position="34"/>
        <end position="47"/>
    </location>
</feature>
<dbReference type="EMBL" id="HBIO01020321">
    <property type="protein sequence ID" value="CAE0470797.1"/>
    <property type="molecule type" value="Transcribed_RNA"/>
</dbReference>
<dbReference type="PANTHER" id="PTHR14221">
    <property type="entry name" value="WD REPEAT DOMAIN 44"/>
    <property type="match status" value="1"/>
</dbReference>
<gene>
    <name evidence="5" type="ORF">CDEB00056_LOCUS15648</name>
    <name evidence="6" type="ORF">CDEB00056_LOCUS15650</name>
</gene>
<feature type="region of interest" description="Disordered" evidence="4">
    <location>
        <begin position="185"/>
        <end position="204"/>
    </location>
</feature>
<dbReference type="Pfam" id="PF00400">
    <property type="entry name" value="WD40"/>
    <property type="match status" value="3"/>
</dbReference>
<protein>
    <submittedName>
        <fullName evidence="5">Uncharacterized protein</fullName>
    </submittedName>
</protein>
<dbReference type="InterPro" id="IPR036322">
    <property type="entry name" value="WD40_repeat_dom_sf"/>
</dbReference>
<evidence type="ECO:0000256" key="3">
    <source>
        <dbReference type="PROSITE-ProRule" id="PRU00221"/>
    </source>
</evidence>
<dbReference type="InterPro" id="IPR001680">
    <property type="entry name" value="WD40_rpt"/>
</dbReference>
<feature type="compositionally biased region" description="Basic and acidic residues" evidence="4">
    <location>
        <begin position="185"/>
        <end position="197"/>
    </location>
</feature>
<feature type="repeat" description="WD" evidence="3">
    <location>
        <begin position="655"/>
        <end position="697"/>
    </location>
</feature>
<feature type="region of interest" description="Disordered" evidence="4">
    <location>
        <begin position="986"/>
        <end position="1005"/>
    </location>
</feature>
<dbReference type="SUPFAM" id="SSF50978">
    <property type="entry name" value="WD40 repeat-like"/>
    <property type="match status" value="1"/>
</dbReference>
<feature type="repeat" description="WD" evidence="3">
    <location>
        <begin position="615"/>
        <end position="645"/>
    </location>
</feature>
<sequence length="1005" mass="109001">MKKPFRLKERNNSDASTSSAQYFNAIEYEDDGNDSNALAMTPLSPTSIPEEDYPDHDNTCSNVHNKNNSSANDNDENDDIYKLTDTASGKVYDIRELEKNGSDDACFHTRKGLLTKLKKASKSGKGKEKQSDATSGSGISISSGGVDKAPKDNKSDASSSQGGEIATTEGFALFPSKNEYMSARSLHENDLSDDKKFSPLKLKGTRDAMAKFKRSFSVGKKDKECKDDADDRDGSHNGEVGMNINHVLDDSRSDADDLSSLDASVSEQDYGGLENEDNLLLPDSSDTSRHIEQNKNTKQKSKTSPSSWWDKTAAGNNGTGSSGETETNTAAGIDADVDIANSSMSSAITGDGDGDGDGSQDSNDNDNDAKAMPIAPIDQPSPSTASSTPTSQRKTHPTQSGHSPMQNYQKRRKRKVKPAPILQPKNTLPVRCIHKSKSASDFNPLLLISTLTKAHDGPIWSTALSKGFVDSTTGRKTHYLATGGADGVVQIWELAPSRETLEKQAAANAEDGVSVILSSLESMWKGIVGSVVNCNANCNPTINSTGTMNASTEDENSTHSNKSRPRKRLGTDRSSSSQSSQKTTPLAPPLATVNSKCDALGTDICLINPIPVQRFTAHEEDVVDLSWSSTNFLISASLDKTARLWHPSRPMCLKEFNHADAVTSVSFHPSEDRYFVSGGFDKKLRIWHIPNGRVAEWAQASNVITAATYQPDGKVIAAGLCDGKVIFYSLDGSNTKMKYFTQITCKNGNGGKKNGKKVTGLTYLPQLSEDKLADGNILGHGISDSEGRSNEKQTHRTTILAAKKAVKMVKSLTSSKKKQVKEQLLITTNDSRMRLVGMNDFCMVRKFKGHLNACYQIKAKFSESGDFIVSGSESRTCNIWNTATKRNPLNVNVTGLHMYDKVKGYECFEATKADPPVVTDSTFAPGQAVESAFLSSRLFPTLQNLSHIDHDFSSAVIVTTDYEGTMRVFLRRACFDAVCHASGPRGFDDDDNDNDVKNVTGDHTD</sequence>
<feature type="compositionally biased region" description="Basic and acidic residues" evidence="4">
    <location>
        <begin position="994"/>
        <end position="1005"/>
    </location>
</feature>
<feature type="repeat" description="WD" evidence="3">
    <location>
        <begin position="479"/>
        <end position="502"/>
    </location>
</feature>
<feature type="region of interest" description="Disordered" evidence="4">
    <location>
        <begin position="30"/>
        <end position="85"/>
    </location>
</feature>
<dbReference type="SMART" id="SM00320">
    <property type="entry name" value="WD40"/>
    <property type="match status" value="5"/>
</dbReference>
<reference evidence="5" key="1">
    <citation type="submission" date="2021-01" db="EMBL/GenBank/DDBJ databases">
        <authorList>
            <person name="Corre E."/>
            <person name="Pelletier E."/>
            <person name="Niang G."/>
            <person name="Scheremetjew M."/>
            <person name="Finn R."/>
            <person name="Kale V."/>
            <person name="Holt S."/>
            <person name="Cochrane G."/>
            <person name="Meng A."/>
            <person name="Brown T."/>
            <person name="Cohen L."/>
        </authorList>
    </citation>
    <scope>NUCLEOTIDE SEQUENCE</scope>
    <source>
        <strain evidence="5">MM31A-1</strain>
    </source>
</reference>
<evidence type="ECO:0000256" key="2">
    <source>
        <dbReference type="ARBA" id="ARBA00022737"/>
    </source>
</evidence>
<feature type="compositionally biased region" description="Low complexity" evidence="4">
    <location>
        <begin position="135"/>
        <end position="145"/>
    </location>
</feature>
<dbReference type="PROSITE" id="PS50294">
    <property type="entry name" value="WD_REPEATS_REGION"/>
    <property type="match status" value="2"/>
</dbReference>
<evidence type="ECO:0000313" key="5">
    <source>
        <dbReference type="EMBL" id="CAE0470795.1"/>
    </source>
</evidence>
<feature type="compositionally biased region" description="Basic and acidic residues" evidence="4">
    <location>
        <begin position="286"/>
        <end position="295"/>
    </location>
</feature>